<dbReference type="AlphaFoldDB" id="A0A317SI91"/>
<organism evidence="1 2">
    <name type="scientific">Tuber magnatum</name>
    <name type="common">white Piedmont truffle</name>
    <dbReference type="NCBI Taxonomy" id="42249"/>
    <lineage>
        <taxon>Eukaryota</taxon>
        <taxon>Fungi</taxon>
        <taxon>Dikarya</taxon>
        <taxon>Ascomycota</taxon>
        <taxon>Pezizomycotina</taxon>
        <taxon>Pezizomycetes</taxon>
        <taxon>Pezizales</taxon>
        <taxon>Tuberaceae</taxon>
        <taxon>Tuber</taxon>
    </lineage>
</organism>
<name>A0A317SI91_9PEZI</name>
<protein>
    <submittedName>
        <fullName evidence="1">Uncharacterized protein</fullName>
    </submittedName>
</protein>
<dbReference type="EMBL" id="PYWC01000066">
    <property type="protein sequence ID" value="PWW74112.1"/>
    <property type="molecule type" value="Genomic_DNA"/>
</dbReference>
<comment type="caution">
    <text evidence="1">The sequence shown here is derived from an EMBL/GenBank/DDBJ whole genome shotgun (WGS) entry which is preliminary data.</text>
</comment>
<accession>A0A317SI91</accession>
<gene>
    <name evidence="1" type="ORF">C7212DRAFT_346765</name>
</gene>
<evidence type="ECO:0000313" key="2">
    <source>
        <dbReference type="Proteomes" id="UP000246991"/>
    </source>
</evidence>
<proteinExistence type="predicted"/>
<evidence type="ECO:0000313" key="1">
    <source>
        <dbReference type="EMBL" id="PWW74112.1"/>
    </source>
</evidence>
<keyword evidence="2" id="KW-1185">Reference proteome</keyword>
<dbReference type="Proteomes" id="UP000246991">
    <property type="component" value="Unassembled WGS sequence"/>
</dbReference>
<sequence length="141" mass="17047">MRGHEEYDGKEDRDHLLVCTKWLQERPDIWRVYEDKMILEFKEWWRRHWYLGMGIPLSVKEDIEVKILYVKDEEGNFGVSSTKSRKGSSLMKYKNRKKKDCGKMIEDRFWGDVKGRWLMLEKPYGKEYVEGWESSKTALES</sequence>
<reference evidence="1 2" key="1">
    <citation type="submission" date="2018-03" db="EMBL/GenBank/DDBJ databases">
        <title>Genomes of Pezizomycetes fungi and the evolution of truffles.</title>
        <authorList>
            <person name="Murat C."/>
            <person name="Payen T."/>
            <person name="Noel B."/>
            <person name="Kuo A."/>
            <person name="Martin F.M."/>
        </authorList>
    </citation>
    <scope>NUCLEOTIDE SEQUENCE [LARGE SCALE GENOMIC DNA]</scope>
    <source>
        <strain evidence="1">091103-1</strain>
    </source>
</reference>